<feature type="compositionally biased region" description="Low complexity" evidence="8">
    <location>
        <begin position="2953"/>
        <end position="2964"/>
    </location>
</feature>
<dbReference type="Pfam" id="PF00176">
    <property type="entry name" value="SNF2-rel_dom"/>
    <property type="match status" value="1"/>
</dbReference>
<feature type="compositionally biased region" description="Polar residues" evidence="8">
    <location>
        <begin position="2130"/>
        <end position="2161"/>
    </location>
</feature>
<feature type="region of interest" description="Disordered" evidence="8">
    <location>
        <begin position="3370"/>
        <end position="3393"/>
    </location>
</feature>
<feature type="compositionally biased region" description="Basic and acidic residues" evidence="8">
    <location>
        <begin position="3135"/>
        <end position="3144"/>
    </location>
</feature>
<dbReference type="GO" id="GO:0005634">
    <property type="term" value="C:nucleus"/>
    <property type="evidence" value="ECO:0007669"/>
    <property type="project" value="UniProtKB-SubCell"/>
</dbReference>
<organism evidence="12 13">
    <name type="scientific">Cinnamomum micranthum f. kanehirae</name>
    <dbReference type="NCBI Taxonomy" id="337451"/>
    <lineage>
        <taxon>Eukaryota</taxon>
        <taxon>Viridiplantae</taxon>
        <taxon>Streptophyta</taxon>
        <taxon>Embryophyta</taxon>
        <taxon>Tracheophyta</taxon>
        <taxon>Spermatophyta</taxon>
        <taxon>Magnoliopsida</taxon>
        <taxon>Magnoliidae</taxon>
        <taxon>Laurales</taxon>
        <taxon>Lauraceae</taxon>
        <taxon>Cinnamomum</taxon>
    </lineage>
</organism>
<evidence type="ECO:0000256" key="8">
    <source>
        <dbReference type="SAM" id="MobiDB-lite"/>
    </source>
</evidence>
<feature type="compositionally biased region" description="Polar residues" evidence="8">
    <location>
        <begin position="2341"/>
        <end position="2355"/>
    </location>
</feature>
<feature type="region of interest" description="Disordered" evidence="8">
    <location>
        <begin position="1857"/>
        <end position="1890"/>
    </location>
</feature>
<evidence type="ECO:0000259" key="9">
    <source>
        <dbReference type="PROSITE" id="PS51192"/>
    </source>
</evidence>
<evidence type="ECO:0000256" key="4">
    <source>
        <dbReference type="ARBA" id="ARBA00022806"/>
    </source>
</evidence>
<dbReference type="GO" id="GO:0004386">
    <property type="term" value="F:helicase activity"/>
    <property type="evidence" value="ECO:0007669"/>
    <property type="project" value="UniProtKB-KW"/>
</dbReference>
<proteinExistence type="predicted"/>
<dbReference type="CDD" id="cd17996">
    <property type="entry name" value="DEXHc_SMARCA2_SMARCA4"/>
    <property type="match status" value="1"/>
</dbReference>
<dbReference type="SUPFAM" id="SSF52540">
    <property type="entry name" value="P-loop containing nucleoside triphosphate hydrolases"/>
    <property type="match status" value="2"/>
</dbReference>
<reference evidence="12 13" key="1">
    <citation type="journal article" date="2019" name="Nat. Plants">
        <title>Stout camphor tree genome fills gaps in understanding of flowering plant genome evolution.</title>
        <authorList>
            <person name="Chaw S.M."/>
            <person name="Liu Y.C."/>
            <person name="Wu Y.W."/>
            <person name="Wang H.Y."/>
            <person name="Lin C.I."/>
            <person name="Wu C.S."/>
            <person name="Ke H.M."/>
            <person name="Chang L.Y."/>
            <person name="Hsu C.Y."/>
            <person name="Yang H.T."/>
            <person name="Sudianto E."/>
            <person name="Hsu M.H."/>
            <person name="Wu K.P."/>
            <person name="Wang L.N."/>
            <person name="Leebens-Mack J.H."/>
            <person name="Tsai I.J."/>
        </authorList>
    </citation>
    <scope>NUCLEOTIDE SEQUENCE [LARGE SCALE GENOMIC DNA]</scope>
    <source>
        <strain evidence="13">cv. Chaw 1501</strain>
        <tissue evidence="12">Young leaves</tissue>
    </source>
</reference>
<dbReference type="OrthoDB" id="5857104at2759"/>
<feature type="region of interest" description="Disordered" evidence="8">
    <location>
        <begin position="82"/>
        <end position="165"/>
    </location>
</feature>
<dbReference type="InterPro" id="IPR001650">
    <property type="entry name" value="Helicase_C-like"/>
</dbReference>
<feature type="region of interest" description="Disordered" evidence="8">
    <location>
        <begin position="3000"/>
        <end position="3250"/>
    </location>
</feature>
<feature type="compositionally biased region" description="Basic and acidic residues" evidence="8">
    <location>
        <begin position="3481"/>
        <end position="3505"/>
    </location>
</feature>
<dbReference type="SMART" id="SM00490">
    <property type="entry name" value="HELICc"/>
    <property type="match status" value="1"/>
</dbReference>
<feature type="compositionally biased region" description="Polar residues" evidence="8">
    <location>
        <begin position="2734"/>
        <end position="2747"/>
    </location>
</feature>
<dbReference type="STRING" id="337451.A0A443NBE3"/>
<feature type="compositionally biased region" description="Basic and acidic residues" evidence="8">
    <location>
        <begin position="2183"/>
        <end position="2194"/>
    </location>
</feature>
<evidence type="ECO:0000313" key="13">
    <source>
        <dbReference type="Proteomes" id="UP000283530"/>
    </source>
</evidence>
<feature type="compositionally biased region" description="Basic and acidic residues" evidence="8">
    <location>
        <begin position="516"/>
        <end position="525"/>
    </location>
</feature>
<feature type="compositionally biased region" description="Polar residues" evidence="8">
    <location>
        <begin position="499"/>
        <end position="511"/>
    </location>
</feature>
<feature type="compositionally biased region" description="Low complexity" evidence="8">
    <location>
        <begin position="3052"/>
        <end position="3063"/>
    </location>
</feature>
<feature type="compositionally biased region" description="Polar residues" evidence="8">
    <location>
        <begin position="1857"/>
        <end position="1869"/>
    </location>
</feature>
<dbReference type="InterPro" id="IPR029295">
    <property type="entry name" value="SnAC"/>
</dbReference>
<feature type="region of interest" description="Disordered" evidence="8">
    <location>
        <begin position="3463"/>
        <end position="3542"/>
    </location>
</feature>
<dbReference type="EMBL" id="QPKB01000002">
    <property type="protein sequence ID" value="RWR75808.1"/>
    <property type="molecule type" value="Genomic_DNA"/>
</dbReference>
<dbReference type="Gene3D" id="3.40.50.300">
    <property type="entry name" value="P-loop containing nucleotide triphosphate hydrolases"/>
    <property type="match status" value="1"/>
</dbReference>
<dbReference type="PROSITE" id="PS51192">
    <property type="entry name" value="HELICASE_ATP_BIND_1"/>
    <property type="match status" value="1"/>
</dbReference>
<feature type="compositionally biased region" description="Basic and acidic residues" evidence="8">
    <location>
        <begin position="3285"/>
        <end position="3296"/>
    </location>
</feature>
<feature type="region of interest" description="Disordered" evidence="8">
    <location>
        <begin position="2095"/>
        <end position="2209"/>
    </location>
</feature>
<dbReference type="PROSITE" id="PS51204">
    <property type="entry name" value="HSA"/>
    <property type="match status" value="1"/>
</dbReference>
<dbReference type="CDD" id="cd18793">
    <property type="entry name" value="SF2_C_SNF"/>
    <property type="match status" value="1"/>
</dbReference>
<feature type="region of interest" description="Disordered" evidence="8">
    <location>
        <begin position="2338"/>
        <end position="2369"/>
    </location>
</feature>
<feature type="region of interest" description="Disordered" evidence="8">
    <location>
        <begin position="2020"/>
        <end position="2061"/>
    </location>
</feature>
<feature type="compositionally biased region" description="Polar residues" evidence="8">
    <location>
        <begin position="564"/>
        <end position="585"/>
    </location>
</feature>
<feature type="compositionally biased region" description="Polar residues" evidence="8">
    <location>
        <begin position="1734"/>
        <end position="1757"/>
    </location>
</feature>
<feature type="compositionally biased region" description="Basic and acidic residues" evidence="8">
    <location>
        <begin position="3435"/>
        <end position="3444"/>
    </location>
</feature>
<evidence type="ECO:0000313" key="12">
    <source>
        <dbReference type="EMBL" id="RWR75808.1"/>
    </source>
</evidence>
<keyword evidence="2" id="KW-0547">Nucleotide-binding</keyword>
<feature type="region of interest" description="Disordered" evidence="8">
    <location>
        <begin position="2229"/>
        <end position="2307"/>
    </location>
</feature>
<feature type="compositionally biased region" description="Basic and acidic residues" evidence="8">
    <location>
        <begin position="1630"/>
        <end position="1645"/>
    </location>
</feature>
<feature type="region of interest" description="Disordered" evidence="8">
    <location>
        <begin position="386"/>
        <end position="412"/>
    </location>
</feature>
<feature type="compositionally biased region" description="Polar residues" evidence="8">
    <location>
        <begin position="2394"/>
        <end position="2405"/>
    </location>
</feature>
<feature type="region of interest" description="Disordered" evidence="8">
    <location>
        <begin position="683"/>
        <end position="709"/>
    </location>
</feature>
<feature type="region of interest" description="Disordered" evidence="8">
    <location>
        <begin position="206"/>
        <end position="234"/>
    </location>
</feature>
<keyword evidence="6" id="KW-0539">Nucleus</keyword>
<feature type="compositionally biased region" description="Basic and acidic residues" evidence="8">
    <location>
        <begin position="3064"/>
        <end position="3073"/>
    </location>
</feature>
<evidence type="ECO:0000256" key="1">
    <source>
        <dbReference type="ARBA" id="ARBA00004123"/>
    </source>
</evidence>
<dbReference type="InterPro" id="IPR038718">
    <property type="entry name" value="SNF2-like_sf"/>
</dbReference>
<dbReference type="InterPro" id="IPR014001">
    <property type="entry name" value="Helicase_ATP-bd"/>
</dbReference>
<feature type="coiled-coil region" evidence="7">
    <location>
        <begin position="917"/>
        <end position="944"/>
    </location>
</feature>
<keyword evidence="7" id="KW-0175">Coiled coil</keyword>
<name>A0A443NBE3_9MAGN</name>
<feature type="compositionally biased region" description="Polar residues" evidence="8">
    <location>
        <begin position="2037"/>
        <end position="2047"/>
    </location>
</feature>
<dbReference type="Proteomes" id="UP000283530">
    <property type="component" value="Unassembled WGS sequence"/>
</dbReference>
<feature type="compositionally biased region" description="Low complexity" evidence="8">
    <location>
        <begin position="2710"/>
        <end position="2719"/>
    </location>
</feature>
<keyword evidence="3" id="KW-0378">Hydrolase</keyword>
<feature type="compositionally biased region" description="Basic and acidic residues" evidence="8">
    <location>
        <begin position="206"/>
        <end position="220"/>
    </location>
</feature>
<feature type="region of interest" description="Disordered" evidence="8">
    <location>
        <begin position="494"/>
        <end position="589"/>
    </location>
</feature>
<feature type="compositionally biased region" description="Pro residues" evidence="8">
    <location>
        <begin position="1706"/>
        <end position="1729"/>
    </location>
</feature>
<dbReference type="FunFam" id="3.40.50.300:FF:000871">
    <property type="entry name" value="Chromatin structure-remodeling complex protein SYD"/>
    <property type="match status" value="1"/>
</dbReference>
<dbReference type="GO" id="GO:0016787">
    <property type="term" value="F:hydrolase activity"/>
    <property type="evidence" value="ECO:0007669"/>
    <property type="project" value="UniProtKB-KW"/>
</dbReference>
<feature type="region of interest" description="Disordered" evidence="8">
    <location>
        <begin position="2799"/>
        <end position="2832"/>
    </location>
</feature>
<feature type="region of interest" description="Disordered" evidence="8">
    <location>
        <begin position="1621"/>
        <end position="1820"/>
    </location>
</feature>
<dbReference type="GO" id="GO:0042393">
    <property type="term" value="F:histone binding"/>
    <property type="evidence" value="ECO:0007669"/>
    <property type="project" value="InterPro"/>
</dbReference>
<feature type="region of interest" description="Disordered" evidence="8">
    <location>
        <begin position="2702"/>
        <end position="2774"/>
    </location>
</feature>
<feature type="region of interest" description="Disordered" evidence="8">
    <location>
        <begin position="2653"/>
        <end position="2685"/>
    </location>
</feature>
<evidence type="ECO:0000256" key="2">
    <source>
        <dbReference type="ARBA" id="ARBA00022741"/>
    </source>
</evidence>
<feature type="compositionally biased region" description="Polar residues" evidence="8">
    <location>
        <begin position="1673"/>
        <end position="1691"/>
    </location>
</feature>
<feature type="compositionally biased region" description="Polar residues" evidence="8">
    <location>
        <begin position="3520"/>
        <end position="3530"/>
    </location>
</feature>
<sequence>MASPQHVEMEAAKLLQKLIQESKDEPAKLATKLFMICQHMKSSGKEQSLPYQVISRAMETVITDHGLDINSLKFSRLPVAGGAQVGDSGQKNKDAPGNSSGAIDMPIDGGPAGTWNAASSSKNKEDNFGSSGHSLGVSKESEKALTENDVPKQEAVSSSGQAAGPCMSATMGDIVNPRSIPEASTNIFEQDSEEPRSANLQEINDAIKLDKHMRQKDNKKVGAKRKKADSSPEVRADALQQLDSLGVGLNSKEKAIMRGDIQSHSPAKKVAADAVQQKLGILKDAVPRISEKVLEAQWSASFRGPDASAYLATGKAIEHGPGISRAVNNSFSMTQGGGTLGSASKENILGKCETIDNSGQDSFAKSKSEALQRDIRVDTSTHIELNPRRSISPNDMGKILSSQASASSDRPFKEHQLKQLRAQCLVHLAFRNRLVPRKLHLDIALGESYPKEGGTDGIHGSNDHSRAIPLKEPFINQEITGMFARSSDTLKNEKEMSLTRISPGSSSTASLVETDVSSKDTEITKKMNKKGPQSNRSVGLEEKKRLSALKRKPDVEKQTRESGESQTLMMDSDSPMNSGRTSSECQNDKKDTFHDTFRETLGPIDRECVAGRVDGPYIQSLAAKDNDGVSGFCKGESPMVQPTASADTYPSSLLVKEKIMPITPVAGKDIKFANFNDVGPAESYPVAGRSTEQEEENKSDSNDMPVSAPKYTTSEKWIMDHCERKVLEEQNWALMQRRTEERIAVCFDKLKENVSSSGDISAKTKSVIELKKLQLLKLQRRLRSDFLNDFFKPITSNMERLKSIKKHRHGRRIKQLEKFEQKMKEERQKRISERQKEFFSEIEAHKERLEDFFKIKRERCKGFHKYVKEFHKRKERIHREKIDRIQREKILLLKSNDVEGYLRMVQDTKSDRVKQLLKETEKYLQKLSSKLKEAKDTARSFEMEMDDGRGINVEKNEISVDTEDESDQAQHYLESNEKYYLLAHSVKESINEQPASLQGGKLREYQMNGLRWLVSLYNNHLNGILADEMGLGKTVQVISLICYLMEMKNSRGPYLVVVPSSVLPGWESEISFWAPSINSITYAGHPEARRRLFRERIAPQKFNVLLTTYEYLMNKNDRPKLSKIHWHYIIIDEGHRIKNASCKLNADLKHFQSSHRLLLTGTPLQNNLEELWALLNFLLPNIFNSSEDFSQWFNKPFESSGDNSPDEALLSEEENLLIINRLHQVLRPFVLRRLKHKVANELPEKIERLVRCEASAYQKLLMKRVEDNLGSLGFSKGRTVHNSVMELRNICNHPYISQLHADEVNNLIPKHYLPPIVRLCGKLEMLDRLLPKLKATDHRVLLFSTMTRLLDIMEEYLTWKAYKYLRLDGHTSGNERGALIEEFNRPGSQAFIFLLSLRAGGVGVNLQAADTVIIFDTDWNPQVDLQAQARAHRLGQKKDVLVLRLETVHTVEEQVRAAAEHKLGVANQSITAGFFDNNTSAEDRREYLESLLRECKKEETASVLGDDALNDLIARSGSEIDIFESIDKHRHEKEMALWQNIQGQSQDASLPVPPMPPRLVTDEDLKAFYQAMQIYEESNAGVKRKTEYLGDLDTQQYGRGKRAREVRSYEDQWTEEEFEKLCQADSPESSEIKETPKDSCPKKEAGGPGIGATNVLPLPSKELPLVPCKEPLPSSSETVPPSKGLTPSQSKEPMPQSKEIPSPSKELPPPSPSKELPPPSPSKELPPPSKESLQLSKQAPPQLKESQQPSKESTLPTKETPLPSSEPPVPAKRGRGRPKRTATDVAPSPRIPSMPSGTVRKQEMDHQRETLQCSSTTLGPDSSIHIKGSTVNPQHPLAVGTIPGPLTTSSSALLTQVTGQNQKIQSGSSKPRKRAKKQNSDSPAIGPEVNSIPMVPMQVDMAADRNATFSFAQQMGRLIRPSGTSNATPVNFELNQISRIPNVVFLVPVLTPTTSIAPVSEAQAATFETQSTSSALRDSRKHDSANVCVNRAGQQLNISQSSTVASSLAPDLLERRTLRAGNSDMTSDEKQKHTEKPQLSSVHTSQKAGLGIDASKTEPPSSVCESVKAATFNAPDKSSQEVKYETAIVPVTLLQKKSPPEESKTSVSVKRGSRRKGSASTADARRKNTRSVSAAASDSGHSVMESKNLSYSKSSGDVNVTTDKEGNGGKKTGTVTSVQACKSGDRGHNIHHSDTTSSEKPNSSMSTPCLNSILSGANIVGVLSNECSMGSKDGSSHITHKNSKISAESAGVHHSPKQHLKSVTPVSLKATSLTTNPASQKQERKSAEESTTGRSHEINESCSSAGGNPAFKAFGNKSSLVASEGTIGAAEKVVSSDGVMTESNNSHPVVSNALSDVSDRTDAIPDTTKTDVVSNIEGMFGGQFAEVQNVKAADSNSPNTSMVSETSKKDDDVAGLSQCYGLSSPTVMLVPVLSQSTEPVQHIANPAHTSGTVIASGAPENPDKDSCVDVNSKRKNVPCISPGTVCLIEGPDFPHSGLNVPVSYQETKLDQHAFEGTIPVDIGKEASDPVVPTDSNILCISSTIITSGQSIQDEILSETTCIGNENMNSPVPEGIQSVAAESSNADPLLEDCCEPQVAAVDNEICIAHCINEASISKQQASVEIVEDDCSDGVPNMRKVDKVDPTCINQDHVEEIEAPTGNSDPSSSPSLGEDNEKMDGFSKGSIVGTESNDVINISQVCAGDKDAPAGSSDLSSSPSSREVNEKTDGVPKDSTVGTVSNDVINVSQVCPGDKDALAGNTDLSLSPSSREDNVKIDGVSKGSVVGTVSNDVINISQFSAGDQDAPAGNSVLSSTSASREDSEKIDGVSNDSIMGIESNDGINTSLVCAGDMDASAANLDPSSSPSSREDNEGVNDSVSKGSTVATESNDVMNISQVCAGDMDLSAGKSDTTSSLSSREDNEKIDGVSTGSTVDTVSNDVINISQDCAGDKDSSAGNSDSYSSPSLREHYEKLDGASKDSIVGTVSNDVISISQVCAGDMDASAGNFDPYSSHSSREDNEKIDDGVLKGSIVGTESDDKMNISQVRAGDRDASAGSSGPSSSPPLKEDNEKMDGVSEGSVVGTEPNDVMINISQVSAGDMDASAGNSDPSSSPPLRDDNEIDASAGSSGPSSSPPLKEDNEKMDGVSEDSVVGTEPNDVMINISQVSAGDMDASAGNSDPSSSPPLRDDNEKMNGVSKGSVVGAESNDVMMNISPVCAGDMDASAGNSDPSSPPPSREDNEKMDGLSKGSTLGVEYDDVMMNISPICIGDMDVSAGNSDPSSSPPSREDNEKMDDLSKGSTLGGESNDAMMKISPVCTGDMDALAGNSDPSSSPPLVEDNEKMDGVSKGSIVGAESNEVMINISQVCAGDTVASAGNSDPSSSPPLREDNEKMDGFSKVSIVGAESNDVMINISQVCAGDTVVLAGNSDPSSSPPLREDNEKMDGISKVSTVVAESNDVMINISQVRAGDKDGSMPSCSSLGEDKRMDEMSKKDSVEVEDTPKSDDMDNPGDCAQEKRELQSVNVDSSSPSKVEEGEKAIIEH</sequence>
<dbReference type="InterPro" id="IPR049730">
    <property type="entry name" value="SNF2/RAD54-like_C"/>
</dbReference>
<feature type="region of interest" description="Disordered" evidence="8">
    <location>
        <begin position="2853"/>
        <end position="2931"/>
    </location>
</feature>
<keyword evidence="13" id="KW-1185">Reference proteome</keyword>
<evidence type="ECO:0000256" key="6">
    <source>
        <dbReference type="ARBA" id="ARBA00023242"/>
    </source>
</evidence>
<evidence type="ECO:0000256" key="5">
    <source>
        <dbReference type="ARBA" id="ARBA00022840"/>
    </source>
</evidence>
<gene>
    <name evidence="12" type="ORF">CKAN_00420900</name>
</gene>
<protein>
    <submittedName>
        <fullName evidence="12">Chromatin structure-remodeling complex protein SYD-like protein isoform X1</fullName>
    </submittedName>
</protein>
<comment type="caution">
    <text evidence="12">The sequence shown here is derived from an EMBL/GenBank/DDBJ whole genome shotgun (WGS) entry which is preliminary data.</text>
</comment>
<feature type="region of interest" description="Disordered" evidence="8">
    <location>
        <begin position="3268"/>
        <end position="3349"/>
    </location>
</feature>
<feature type="compositionally biased region" description="Basic and acidic residues" evidence="8">
    <location>
        <begin position="2721"/>
        <end position="2730"/>
    </location>
</feature>
<dbReference type="InterPro" id="IPR000330">
    <property type="entry name" value="SNF2_N"/>
</dbReference>
<accession>A0A443NBE3</accession>
<feature type="compositionally biased region" description="Basic and acidic residues" evidence="8">
    <location>
        <begin position="3013"/>
        <end position="3025"/>
    </location>
</feature>
<feature type="compositionally biased region" description="Polar residues" evidence="8">
    <location>
        <begin position="2195"/>
        <end position="2209"/>
    </location>
</feature>
<feature type="region of interest" description="Disordered" evidence="8">
    <location>
        <begin position="2390"/>
        <end position="2410"/>
    </location>
</feature>
<dbReference type="InterPro" id="IPR027417">
    <property type="entry name" value="P-loop_NTPase"/>
</dbReference>
<dbReference type="InterPro" id="IPR014012">
    <property type="entry name" value="HSA_dom"/>
</dbReference>
<dbReference type="PROSITE" id="PS51194">
    <property type="entry name" value="HELICASE_CTER"/>
    <property type="match status" value="1"/>
</dbReference>
<keyword evidence="5" id="KW-0067">ATP-binding</keyword>
<evidence type="ECO:0000256" key="3">
    <source>
        <dbReference type="ARBA" id="ARBA00022801"/>
    </source>
</evidence>
<feature type="compositionally biased region" description="Basic and acidic residues" evidence="8">
    <location>
        <begin position="539"/>
        <end position="563"/>
    </location>
</feature>
<feature type="compositionally biased region" description="Polar residues" evidence="8">
    <location>
        <begin position="2873"/>
        <end position="2895"/>
    </location>
</feature>
<evidence type="ECO:0000259" key="10">
    <source>
        <dbReference type="PROSITE" id="PS51194"/>
    </source>
</evidence>
<feature type="compositionally biased region" description="Polar residues" evidence="8">
    <location>
        <begin position="1810"/>
        <end position="1820"/>
    </location>
</feature>
<feature type="region of interest" description="Disordered" evidence="8">
    <location>
        <begin position="3424"/>
        <end position="3446"/>
    </location>
</feature>
<evidence type="ECO:0000259" key="11">
    <source>
        <dbReference type="PROSITE" id="PS51204"/>
    </source>
</evidence>
<dbReference type="SMART" id="SM00487">
    <property type="entry name" value="DEXDc"/>
    <property type="match status" value="1"/>
</dbReference>
<comment type="subcellular location">
    <subcellularLocation>
        <location evidence="1">Nucleus</location>
    </subcellularLocation>
</comment>
<feature type="compositionally biased region" description="Polar residues" evidence="8">
    <location>
        <begin position="2659"/>
        <end position="2669"/>
    </location>
</feature>
<evidence type="ECO:0000256" key="7">
    <source>
        <dbReference type="SAM" id="Coils"/>
    </source>
</evidence>
<feature type="compositionally biased region" description="Low complexity" evidence="8">
    <location>
        <begin position="3122"/>
        <end position="3134"/>
    </location>
</feature>
<feature type="compositionally biased region" description="Basic and acidic residues" evidence="8">
    <location>
        <begin position="1800"/>
        <end position="1809"/>
    </location>
</feature>
<dbReference type="Pfam" id="PF14619">
    <property type="entry name" value="SnAC"/>
    <property type="match status" value="1"/>
</dbReference>
<feature type="compositionally biased region" description="Basic and acidic residues" evidence="8">
    <location>
        <begin position="2027"/>
        <end position="2036"/>
    </location>
</feature>
<feature type="domain" description="Helicase C-terminal" evidence="10">
    <location>
        <begin position="1325"/>
        <end position="1471"/>
    </location>
</feature>
<dbReference type="PANTHER" id="PTHR10799">
    <property type="entry name" value="SNF2/RAD54 HELICASE FAMILY"/>
    <property type="match status" value="1"/>
</dbReference>
<dbReference type="FunFam" id="3.40.50.10810:FF:000016">
    <property type="entry name" value="Chromatin structure-remodeling complex protein SYD"/>
    <property type="match status" value="1"/>
</dbReference>
<feature type="domain" description="HSA" evidence="11">
    <location>
        <begin position="821"/>
        <end position="895"/>
    </location>
</feature>
<feature type="compositionally biased region" description="Basic and acidic residues" evidence="8">
    <location>
        <begin position="139"/>
        <end position="152"/>
    </location>
</feature>
<dbReference type="SMART" id="SM01314">
    <property type="entry name" value="SnAC"/>
    <property type="match status" value="1"/>
</dbReference>
<feature type="region of interest" description="Disordered" evidence="8">
    <location>
        <begin position="2944"/>
        <end position="2971"/>
    </location>
</feature>
<dbReference type="GO" id="GO:0005524">
    <property type="term" value="F:ATP binding"/>
    <property type="evidence" value="ECO:0007669"/>
    <property type="project" value="UniProtKB-KW"/>
</dbReference>
<dbReference type="Pfam" id="PF00271">
    <property type="entry name" value="Helicase_C"/>
    <property type="match status" value="1"/>
</dbReference>
<feature type="domain" description="Helicase ATP-binding" evidence="9">
    <location>
        <begin position="1014"/>
        <end position="1181"/>
    </location>
</feature>
<dbReference type="Gene3D" id="3.40.50.10810">
    <property type="entry name" value="Tandem AAA-ATPase domain"/>
    <property type="match status" value="1"/>
</dbReference>
<feature type="compositionally biased region" description="Basic and acidic residues" evidence="8">
    <location>
        <begin position="3531"/>
        <end position="3542"/>
    </location>
</feature>
<feature type="compositionally biased region" description="Basic and acidic residues" evidence="8">
    <location>
        <begin position="3235"/>
        <end position="3244"/>
    </location>
</feature>
<feature type="compositionally biased region" description="Polar residues" evidence="8">
    <location>
        <begin position="2269"/>
        <end position="2280"/>
    </location>
</feature>
<keyword evidence="4" id="KW-0347">Helicase</keyword>